<proteinExistence type="inferred from homology"/>
<organism evidence="4 5">
    <name type="scientific">Rouxiella silvae</name>
    <dbReference type="NCBI Taxonomy" id="1646373"/>
    <lineage>
        <taxon>Bacteria</taxon>
        <taxon>Pseudomonadati</taxon>
        <taxon>Pseudomonadota</taxon>
        <taxon>Gammaproteobacteria</taxon>
        <taxon>Enterobacterales</taxon>
        <taxon>Yersiniaceae</taxon>
        <taxon>Rouxiella</taxon>
    </lineage>
</organism>
<dbReference type="InterPro" id="IPR038177">
    <property type="entry name" value="IAT_beta_sf"/>
</dbReference>
<dbReference type="RefSeq" id="WP_194977524.1">
    <property type="nucleotide sequence ID" value="NZ_JADMKS010000001.1"/>
</dbReference>
<dbReference type="InterPro" id="IPR013783">
    <property type="entry name" value="Ig-like_fold"/>
</dbReference>
<dbReference type="InterPro" id="IPR051715">
    <property type="entry name" value="Intimin-Invasin_domain"/>
</dbReference>
<protein>
    <submittedName>
        <fullName evidence="4">Inverse autotransporter beta domain-containing protein</fullName>
    </submittedName>
</protein>
<dbReference type="EMBL" id="JADMKS010000001">
    <property type="protein sequence ID" value="MBF6635805.1"/>
    <property type="molecule type" value="Genomic_DNA"/>
</dbReference>
<feature type="non-terminal residue" evidence="4">
    <location>
        <position position="1004"/>
    </location>
</feature>
<dbReference type="Gene3D" id="2.60.40.10">
    <property type="entry name" value="Immunoglobulins"/>
    <property type="match status" value="1"/>
</dbReference>
<evidence type="ECO:0000313" key="5">
    <source>
        <dbReference type="Proteomes" id="UP000705283"/>
    </source>
</evidence>
<comment type="similarity">
    <text evidence="1">Belongs to the intimin/invasin family.</text>
</comment>
<reference evidence="4" key="1">
    <citation type="submission" date="2020-11" db="EMBL/GenBank/DDBJ databases">
        <authorList>
            <person name="Lee S.D."/>
        </authorList>
    </citation>
    <scope>NUCLEOTIDE SEQUENCE</scope>
    <source>
        <strain evidence="4">SAP-2</strain>
    </source>
</reference>
<dbReference type="Gene3D" id="2.40.160.160">
    <property type="entry name" value="Inverse autotransporter, beta-domain"/>
    <property type="match status" value="1"/>
</dbReference>
<dbReference type="SUPFAM" id="SSF49373">
    <property type="entry name" value="Invasin/intimin cell-adhesion fragments"/>
    <property type="match status" value="3"/>
</dbReference>
<feature type="domain" description="Inverse autotransporter beta-domain" evidence="3">
    <location>
        <begin position="130"/>
        <end position="411"/>
    </location>
</feature>
<dbReference type="Proteomes" id="UP000705283">
    <property type="component" value="Unassembled WGS sequence"/>
</dbReference>
<dbReference type="InterPro" id="IPR008964">
    <property type="entry name" value="Invasin/intimin_cell_adhesion"/>
</dbReference>
<feature type="domain" description="BIG2" evidence="2">
    <location>
        <begin position="913"/>
        <end position="955"/>
    </location>
</feature>
<gene>
    <name evidence="4" type="ORF">ITX54_03890</name>
</gene>
<name>A0AA41BV61_9GAMM</name>
<dbReference type="GO" id="GO:0009279">
    <property type="term" value="C:cell outer membrane"/>
    <property type="evidence" value="ECO:0007669"/>
    <property type="project" value="TreeGrafter"/>
</dbReference>
<reference evidence="4" key="2">
    <citation type="submission" date="2022-09" db="EMBL/GenBank/DDBJ databases">
        <title>Rouxiella aceris sp. nov., isolated from tree sap and emended description of the genus Rhouxiella.</title>
        <authorList>
            <person name="Kim I.S."/>
        </authorList>
    </citation>
    <scope>NUCLEOTIDE SEQUENCE</scope>
    <source>
        <strain evidence="4">SAP-2</strain>
    </source>
</reference>
<dbReference type="Pfam" id="PF11924">
    <property type="entry name" value="IAT_beta"/>
    <property type="match status" value="1"/>
</dbReference>
<dbReference type="AlphaFoldDB" id="A0AA41BV61"/>
<accession>A0AA41BV61</accession>
<dbReference type="InterPro" id="IPR003343">
    <property type="entry name" value="Big_2"/>
</dbReference>
<comment type="caution">
    <text evidence="4">The sequence shown here is derived from an EMBL/GenBank/DDBJ whole genome shotgun (WGS) entry which is preliminary data.</text>
</comment>
<dbReference type="Pfam" id="PF02368">
    <property type="entry name" value="Big_2"/>
    <property type="match status" value="1"/>
</dbReference>
<dbReference type="Gene3D" id="2.60.40.1080">
    <property type="match status" value="3"/>
</dbReference>
<dbReference type="PANTHER" id="PTHR39576:SF2">
    <property type="entry name" value="ATTACHING AND EFFACING PROTEIN HOMOLOG-RELATED"/>
    <property type="match status" value="1"/>
</dbReference>
<evidence type="ECO:0000259" key="3">
    <source>
        <dbReference type="Pfam" id="PF11924"/>
    </source>
</evidence>
<evidence type="ECO:0000256" key="1">
    <source>
        <dbReference type="ARBA" id="ARBA00010116"/>
    </source>
</evidence>
<dbReference type="PANTHER" id="PTHR39576">
    <property type="entry name" value="ATTACHING AND EFFACING PROTEIN HOMOLOG-RELATED-RELATED"/>
    <property type="match status" value="1"/>
</dbReference>
<evidence type="ECO:0000259" key="2">
    <source>
        <dbReference type="Pfam" id="PF02368"/>
    </source>
</evidence>
<sequence>MKDAAALRVDSAPVDLGVAKQALEIPSSDGGELSAKSLNEDVVKATDISESMLVEAGNHSIEISQPATETAELPDTITSAIAVNKNKTIDTATLASPNILPVLITDNSHESQAGVATESDAPPFTSVLEQLGPTLNQNSLSQQLSSKAVSAVNSQASQQLEQLLSFSDAKARASINSGLDGRSRFEFGLDYLYPWLEGEKYTLFSQLSSHRWNERNQFNLGLGYRYSINDNLVLGTNAFFDQDITRGHSRLGLGLEAWGERVRSSLNYYLPLSGWKQSNDTQFNSDPLHYGLYERAARGWDINFEALLFRPLSVKLTGFHWYGKEVDVLGTRSRVSADPYGLTLGFNWQPVSLLGFTLEDTLLTGQPNDLKVGMNFSWNFNESLQQQVDPERGKAMSALSLSRHDFVTRNNNIVLQYKREELFRPLYFSPDRLTVKAGAAQSVNLAKGGYGGAIKYTSDQNEIAKVEADSGFITPLKRGETTIRAQEFQQGWWQTPINDASYQVTILPGDIAPAAKQVNIIGTPDVGETLAASYLFVNNEGNDEIDGGSPVVWFNENDSATSLSEGLNYKVRAEDRGQNIIFQVTPINKDNISGESVKQTVNIPSLKLSNFLIANGNIIVESDEVIVFPQGTQGQLFLTAIVKDRHDRPVSMTPVFWSQLNAALGTITNRTGVTDDNGEMIIRYEGITTSGNDTVTVSLQPNVGDAASSISVEKSLSRNIKVEFYAGKIDPLPGITLNVGENKAVSPTGGIVGEEYLFTSKSAEIVAIVQGKLIAKNVGVTEITVYQTPTATVNAPQPITFTVTVTKRISEELQVEPVTVDFGAPVQALVVQGGNDGKLSFTSSDANVVKVSDKGDLTFLKAGTTRIKVSQAATATTAAPKAITVAVIVNKSVGAGLDASPLTLKVLETQGIKVSGGNGGALSYRSDSLNIASVDSKGKVTAKAQGTARVTVTEAESANYLGQSVTADVSVGLKDAPSLTAKPVKADFGSTPPALVVEGGNGGK</sequence>
<evidence type="ECO:0000313" key="4">
    <source>
        <dbReference type="EMBL" id="MBF6635805.1"/>
    </source>
</evidence>
<dbReference type="InterPro" id="IPR024519">
    <property type="entry name" value="IAT_beta"/>
</dbReference>